<accession>A0A255XM70</accession>
<organism evidence="1 2">
    <name type="scientific">Elstera cyanobacteriorum</name>
    <dbReference type="NCBI Taxonomy" id="2022747"/>
    <lineage>
        <taxon>Bacteria</taxon>
        <taxon>Pseudomonadati</taxon>
        <taxon>Pseudomonadota</taxon>
        <taxon>Alphaproteobacteria</taxon>
        <taxon>Rhodospirillales</taxon>
        <taxon>Rhodospirillaceae</taxon>
        <taxon>Elstera</taxon>
    </lineage>
</organism>
<name>A0A255XM70_9PROT</name>
<dbReference type="PROSITE" id="PS51318">
    <property type="entry name" value="TAT"/>
    <property type="match status" value="1"/>
</dbReference>
<gene>
    <name evidence="1" type="ORF">CHR90_13620</name>
</gene>
<dbReference type="AlphaFoldDB" id="A0A255XM70"/>
<evidence type="ECO:0008006" key="3">
    <source>
        <dbReference type="Google" id="ProtNLM"/>
    </source>
</evidence>
<evidence type="ECO:0000313" key="2">
    <source>
        <dbReference type="Proteomes" id="UP000216361"/>
    </source>
</evidence>
<dbReference type="InterPro" id="IPR006311">
    <property type="entry name" value="TAT_signal"/>
</dbReference>
<dbReference type="Pfam" id="PF07394">
    <property type="entry name" value="DUF1501"/>
    <property type="match status" value="1"/>
</dbReference>
<keyword evidence="2" id="KW-1185">Reference proteome</keyword>
<dbReference type="PANTHER" id="PTHR43737">
    <property type="entry name" value="BLL7424 PROTEIN"/>
    <property type="match status" value="1"/>
</dbReference>
<proteinExistence type="predicted"/>
<sequence>MDAMTKMDPSRRRLLRGLSATLAPFILPCGALIPNLSLAAAPGSWQRMLILVELQGGNDGLNTLVPYRDDAYRALRPTLGLPVDQLVTITGDAALHSALTPLIGTWEAGELAIVQGIGYERPNHSHFRSIEIWDAASGSDEVIPEGWVSRLFAAHHPRSGDADGVIFGRPVLGPLLPTATGDSQAPRRFVVMDSVKNFTRRGLALPANQATTAETPALQHLLTTQAIAGQVAQGVAEDLKKLEGNEALEKRLAAFPQHGFGKQCAELARLLAADSRIAVAKLSLGGFDTHVNQLGTHARLLGELASGLAALRTFAKEQGLWDRLVIASYSEFGRRAGENKSAGTDHGTAAPHFVLGGQIAGGVKGEAPSLTQLQAGDLIHTMPMQRYIGSLAKETWGLTETLPALDRYPPLRLIA</sequence>
<dbReference type="InterPro" id="IPR010869">
    <property type="entry name" value="DUF1501"/>
</dbReference>
<dbReference type="Proteomes" id="UP000216361">
    <property type="component" value="Unassembled WGS sequence"/>
</dbReference>
<comment type="caution">
    <text evidence="1">The sequence shown here is derived from an EMBL/GenBank/DDBJ whole genome shotgun (WGS) entry which is preliminary data.</text>
</comment>
<protein>
    <recommendedName>
        <fullName evidence="3">Twin-arginine translocation pathway signal sequence domain-containing protein</fullName>
    </recommendedName>
</protein>
<dbReference type="EMBL" id="NOXS01000033">
    <property type="protein sequence ID" value="OYQ18002.1"/>
    <property type="molecule type" value="Genomic_DNA"/>
</dbReference>
<dbReference type="PANTHER" id="PTHR43737:SF1">
    <property type="entry name" value="DUF1501 DOMAIN-CONTAINING PROTEIN"/>
    <property type="match status" value="1"/>
</dbReference>
<reference evidence="1" key="1">
    <citation type="submission" date="2017-07" db="EMBL/GenBank/DDBJ databases">
        <title>Elstera cyanobacteriorum sp. nov., a novel bacterium isolated from cyanobacterial aggregates in a eutrophic lake.</title>
        <authorList>
            <person name="Cai H."/>
        </authorList>
    </citation>
    <scope>NUCLEOTIDE SEQUENCE [LARGE SCALE GENOMIC DNA]</scope>
    <source>
        <strain evidence="1">TH019</strain>
    </source>
</reference>
<evidence type="ECO:0000313" key="1">
    <source>
        <dbReference type="EMBL" id="OYQ18002.1"/>
    </source>
</evidence>